<evidence type="ECO:0000313" key="2">
    <source>
        <dbReference type="EMBL" id="RNF27710.1"/>
    </source>
</evidence>
<evidence type="ECO:0000313" key="3">
    <source>
        <dbReference type="Proteomes" id="UP000284403"/>
    </source>
</evidence>
<evidence type="ECO:0000256" key="1">
    <source>
        <dbReference type="SAM" id="Phobius"/>
    </source>
</evidence>
<dbReference type="AlphaFoldDB" id="A0A3R7N9L2"/>
<dbReference type="RefSeq" id="XP_029232916.1">
    <property type="nucleotide sequence ID" value="XM_029367043.1"/>
</dbReference>
<dbReference type="EMBL" id="MKKU01000001">
    <property type="protein sequence ID" value="RNF27710.1"/>
    <property type="molecule type" value="Genomic_DNA"/>
</dbReference>
<keyword evidence="1" id="KW-0812">Transmembrane</keyword>
<protein>
    <submittedName>
        <fullName evidence="2">Uncharacterized protein</fullName>
    </submittedName>
</protein>
<keyword evidence="1" id="KW-1133">Transmembrane helix</keyword>
<gene>
    <name evidence="2" type="ORF">Tco025E_00094</name>
</gene>
<dbReference type="GeneID" id="40313705"/>
<feature type="transmembrane region" description="Helical" evidence="1">
    <location>
        <begin position="65"/>
        <end position="90"/>
    </location>
</feature>
<comment type="caution">
    <text evidence="2">The sequence shown here is derived from an EMBL/GenBank/DDBJ whole genome shotgun (WGS) entry which is preliminary data.</text>
</comment>
<organism evidence="2 3">
    <name type="scientific">Trypanosoma conorhini</name>
    <dbReference type="NCBI Taxonomy" id="83891"/>
    <lineage>
        <taxon>Eukaryota</taxon>
        <taxon>Discoba</taxon>
        <taxon>Euglenozoa</taxon>
        <taxon>Kinetoplastea</taxon>
        <taxon>Metakinetoplastina</taxon>
        <taxon>Trypanosomatida</taxon>
        <taxon>Trypanosomatidae</taxon>
        <taxon>Trypanosoma</taxon>
    </lineage>
</organism>
<sequence length="119" mass="12949">MPAQFLLLVLYFSLFWSVYRPGAPLTIAFFLGGVPATDAAKAAGRRKKKRESGRDKPRRKLHEGTKLFFFFFIVGGMIPVRPVVFCGGVWRGSAVRGSQSSASAVGLFVVVVPASLPMT</sequence>
<keyword evidence="3" id="KW-1185">Reference proteome</keyword>
<name>A0A3R7N9L2_9TRYP</name>
<dbReference type="Proteomes" id="UP000284403">
    <property type="component" value="Unassembled WGS sequence"/>
</dbReference>
<reference evidence="2 3" key="1">
    <citation type="journal article" date="2018" name="BMC Genomics">
        <title>Genomic comparison of Trypanosoma conorhini and Trypanosoma rangeli to Trypanosoma cruzi strains of high and low virulence.</title>
        <authorList>
            <person name="Bradwell K.R."/>
            <person name="Koparde V.N."/>
            <person name="Matveyev A.V."/>
            <person name="Serrano M.G."/>
            <person name="Alves J.M."/>
            <person name="Parikh H."/>
            <person name="Huang B."/>
            <person name="Lee V."/>
            <person name="Espinosa-Alvarez O."/>
            <person name="Ortiz P.A."/>
            <person name="Costa-Martins A.G."/>
            <person name="Teixeira M.M."/>
            <person name="Buck G.A."/>
        </authorList>
    </citation>
    <scope>NUCLEOTIDE SEQUENCE [LARGE SCALE GENOMIC DNA]</scope>
    <source>
        <strain evidence="2 3">025E</strain>
    </source>
</reference>
<keyword evidence="1" id="KW-0472">Membrane</keyword>
<accession>A0A3R7N9L2</accession>
<proteinExistence type="predicted"/>